<dbReference type="GO" id="GO:0006281">
    <property type="term" value="P:DNA repair"/>
    <property type="evidence" value="ECO:0007669"/>
    <property type="project" value="InterPro"/>
</dbReference>
<dbReference type="InterPro" id="IPR051675">
    <property type="entry name" value="Endo/Exo/Phosphatase_dom_1"/>
</dbReference>
<name>A0A3D8TUY2_9LIST</name>
<dbReference type="InterPro" id="IPR010994">
    <property type="entry name" value="RuvA_2-like"/>
</dbReference>
<dbReference type="GO" id="GO:0015627">
    <property type="term" value="C:type II protein secretion system complex"/>
    <property type="evidence" value="ECO:0007669"/>
    <property type="project" value="TreeGrafter"/>
</dbReference>
<accession>A0A3D8TUY2</accession>
<keyword evidence="5" id="KW-1185">Reference proteome</keyword>
<dbReference type="SMART" id="SM00278">
    <property type="entry name" value="HhH1"/>
    <property type="match status" value="2"/>
</dbReference>
<evidence type="ECO:0000256" key="2">
    <source>
        <dbReference type="SAM" id="Phobius"/>
    </source>
</evidence>
<evidence type="ECO:0000256" key="1">
    <source>
        <dbReference type="SAM" id="MobiDB-lite"/>
    </source>
</evidence>
<dbReference type="SUPFAM" id="SSF47781">
    <property type="entry name" value="RuvA domain 2-like"/>
    <property type="match status" value="1"/>
</dbReference>
<dbReference type="EMBL" id="LARY01000001">
    <property type="protein sequence ID" value="RDX02818.1"/>
    <property type="molecule type" value="Genomic_DNA"/>
</dbReference>
<comment type="caution">
    <text evidence="4">The sequence shown here is derived from an EMBL/GenBank/DDBJ whole genome shotgun (WGS) entry which is preliminary data.</text>
</comment>
<dbReference type="PANTHER" id="PTHR21180">
    <property type="entry name" value="ENDONUCLEASE/EXONUCLEASE/PHOSPHATASE FAMILY DOMAIN-CONTAINING PROTEIN 1"/>
    <property type="match status" value="1"/>
</dbReference>
<dbReference type="Proteomes" id="UP000257055">
    <property type="component" value="Unassembled WGS sequence"/>
</dbReference>
<organism evidence="4 5">
    <name type="scientific">Listeria kieliensis</name>
    <dbReference type="NCBI Taxonomy" id="1621700"/>
    <lineage>
        <taxon>Bacteria</taxon>
        <taxon>Bacillati</taxon>
        <taxon>Bacillota</taxon>
        <taxon>Bacilli</taxon>
        <taxon>Bacillales</taxon>
        <taxon>Listeriaceae</taxon>
        <taxon>Listeria</taxon>
    </lineage>
</organism>
<sequence>MLKLKEFYQKNQKWCLIGAAGLIAVLVFGFFFVFQSSHEGQNEWTSASKPIATKEEAKTQEAETTKKEEKQALVFVDVKGAVRDPGVYRIEKDGRVKDAIKRAGGLSPEADPNSVNLAQKLKDEMVVEVVKKGGKSSSVVATSSGSASGQAEATKVNINQATAQDLEQVPGIGKAKAAAIIEYREKEGLFTKIEDLTQISGIGEKTLEKLKAHLEV</sequence>
<dbReference type="AlphaFoldDB" id="A0A3D8TUY2"/>
<keyword evidence="2" id="KW-0472">Membrane</keyword>
<dbReference type="RefSeq" id="WP_115752507.1">
    <property type="nucleotide sequence ID" value="NZ_LARY01000001.1"/>
</dbReference>
<feature type="compositionally biased region" description="Basic and acidic residues" evidence="1">
    <location>
        <begin position="52"/>
        <end position="65"/>
    </location>
</feature>
<feature type="transmembrane region" description="Helical" evidence="2">
    <location>
        <begin position="14"/>
        <end position="34"/>
    </location>
</feature>
<evidence type="ECO:0000259" key="3">
    <source>
        <dbReference type="SMART" id="SM00278"/>
    </source>
</evidence>
<feature type="domain" description="Helix-hairpin-helix DNA-binding motif class 1" evidence="3">
    <location>
        <begin position="164"/>
        <end position="183"/>
    </location>
</feature>
<dbReference type="InterPro" id="IPR004509">
    <property type="entry name" value="Competence_ComEA_HhH"/>
</dbReference>
<keyword evidence="2" id="KW-0812">Transmembrane</keyword>
<dbReference type="Pfam" id="PF10531">
    <property type="entry name" value="SLBB"/>
    <property type="match status" value="1"/>
</dbReference>
<dbReference type="Pfam" id="PF12836">
    <property type="entry name" value="HHH_3"/>
    <property type="match status" value="1"/>
</dbReference>
<evidence type="ECO:0000313" key="4">
    <source>
        <dbReference type="EMBL" id="RDX02818.1"/>
    </source>
</evidence>
<proteinExistence type="predicted"/>
<feature type="region of interest" description="Disordered" evidence="1">
    <location>
        <begin position="44"/>
        <end position="65"/>
    </location>
</feature>
<feature type="domain" description="Helix-hairpin-helix DNA-binding motif class 1" evidence="3">
    <location>
        <begin position="194"/>
        <end position="213"/>
    </location>
</feature>
<protein>
    <recommendedName>
        <fullName evidence="3">Helix-hairpin-helix DNA-binding motif class 1 domain-containing protein</fullName>
    </recommendedName>
</protein>
<dbReference type="PANTHER" id="PTHR21180:SF32">
    <property type="entry name" value="ENDONUCLEASE_EXONUCLEASE_PHOSPHATASE FAMILY DOMAIN-CONTAINING PROTEIN 1"/>
    <property type="match status" value="1"/>
</dbReference>
<dbReference type="GO" id="GO:0003677">
    <property type="term" value="F:DNA binding"/>
    <property type="evidence" value="ECO:0007669"/>
    <property type="project" value="InterPro"/>
</dbReference>
<gene>
    <name evidence="4" type="ORF">UR08_04750</name>
</gene>
<dbReference type="InterPro" id="IPR003583">
    <property type="entry name" value="Hlx-hairpin-Hlx_DNA-bd_motif"/>
</dbReference>
<reference evidence="5" key="1">
    <citation type="submission" date="2015-04" db="EMBL/GenBank/DDBJ databases">
        <authorList>
            <person name="Schardt J."/>
            <person name="Mueller-Herbst S."/>
            <person name="Scherer S."/>
            <person name="Huptas C."/>
        </authorList>
    </citation>
    <scope>NUCLEOTIDE SEQUENCE [LARGE SCALE GENOMIC DNA]</scope>
    <source>
        <strain evidence="5">Kiel-L1</strain>
    </source>
</reference>
<evidence type="ECO:0000313" key="5">
    <source>
        <dbReference type="Proteomes" id="UP000257055"/>
    </source>
</evidence>
<keyword evidence="2" id="KW-1133">Transmembrane helix</keyword>
<dbReference type="GO" id="GO:0015628">
    <property type="term" value="P:protein secretion by the type II secretion system"/>
    <property type="evidence" value="ECO:0007669"/>
    <property type="project" value="TreeGrafter"/>
</dbReference>
<dbReference type="NCBIfam" id="TIGR00426">
    <property type="entry name" value="competence protein ComEA helix-hairpin-helix repeat region"/>
    <property type="match status" value="1"/>
</dbReference>
<dbReference type="Gene3D" id="1.10.150.320">
    <property type="entry name" value="Photosystem II 12 kDa extrinsic protein"/>
    <property type="match status" value="1"/>
</dbReference>
<dbReference type="InterPro" id="IPR019554">
    <property type="entry name" value="Soluble_ligand-bd"/>
</dbReference>